<dbReference type="SUPFAM" id="SSF56300">
    <property type="entry name" value="Metallo-dependent phosphatases"/>
    <property type="match status" value="1"/>
</dbReference>
<dbReference type="InterPro" id="IPR004843">
    <property type="entry name" value="Calcineurin-like_PHP"/>
</dbReference>
<dbReference type="Gene3D" id="1.10.238.10">
    <property type="entry name" value="EF-hand"/>
    <property type="match status" value="1"/>
</dbReference>
<evidence type="ECO:0000313" key="6">
    <source>
        <dbReference type="EMBL" id="CAL4767400.1"/>
    </source>
</evidence>
<dbReference type="Proteomes" id="UP001152797">
    <property type="component" value="Unassembled WGS sequence"/>
</dbReference>
<evidence type="ECO:0000256" key="1">
    <source>
        <dbReference type="ARBA" id="ARBA00022837"/>
    </source>
</evidence>
<comment type="caution">
    <text evidence="5">The sequence shown here is derived from an EMBL/GenBank/DDBJ whole genome shotgun (WGS) entry which is preliminary data.</text>
</comment>
<evidence type="ECO:0000256" key="2">
    <source>
        <dbReference type="SAM" id="Coils"/>
    </source>
</evidence>
<gene>
    <name evidence="5" type="ORF">C1SCF055_LOCUS7996</name>
</gene>
<feature type="coiled-coil region" evidence="2">
    <location>
        <begin position="803"/>
        <end position="830"/>
    </location>
</feature>
<dbReference type="SUPFAM" id="SSF47473">
    <property type="entry name" value="EF-hand"/>
    <property type="match status" value="2"/>
</dbReference>
<dbReference type="GO" id="GO:0005509">
    <property type="term" value="F:calcium ion binding"/>
    <property type="evidence" value="ECO:0007669"/>
    <property type="project" value="InterPro"/>
</dbReference>
<dbReference type="SMART" id="SM00054">
    <property type="entry name" value="EFh"/>
    <property type="match status" value="2"/>
</dbReference>
<feature type="domain" description="EF-hand" evidence="4">
    <location>
        <begin position="715"/>
        <end position="750"/>
    </location>
</feature>
<dbReference type="PROSITE" id="PS50222">
    <property type="entry name" value="EF_HAND_2"/>
    <property type="match status" value="2"/>
</dbReference>
<organism evidence="5">
    <name type="scientific">Cladocopium goreaui</name>
    <dbReference type="NCBI Taxonomy" id="2562237"/>
    <lineage>
        <taxon>Eukaryota</taxon>
        <taxon>Sar</taxon>
        <taxon>Alveolata</taxon>
        <taxon>Dinophyceae</taxon>
        <taxon>Suessiales</taxon>
        <taxon>Symbiodiniaceae</taxon>
        <taxon>Cladocopium</taxon>
    </lineage>
</organism>
<dbReference type="PROSITE" id="PS00018">
    <property type="entry name" value="EF_HAND_1"/>
    <property type="match status" value="2"/>
</dbReference>
<evidence type="ECO:0000256" key="3">
    <source>
        <dbReference type="SAM" id="MobiDB-lite"/>
    </source>
</evidence>
<sequence length="877" mass="98193">MGGSSSLPCDCSRGVARVFRGGSSQSACTLRIVQITDVYVLDNFPSLRTLIKEKTLELRHKCGGQTISMLTGDFLAPYLLSSIDMGVGMMKMLNGTPIDYLTWGNHEDDIPHKEVMKREREYTGVWINTNMKTHESFADSTCQVEEEIIEVESLDGSNKRRIGLIGLLSNSPSLYRPGAFGGAKIEDPWEVMAIYKKKLEQKACDVVVPLCHLYEPQDEKTCRDFDFPVVLSGHDHHVVDRLVEGTRLLKPGQDGIKAVILDLSWPTASSNRTPVIEYEIVNVADWPPDEALKKVAEDSYKVLDPLRRTELTQVSASYRPLSSVQARGQRVSMGTFLLSRIRDAMNMDMPLGERYVDCALLKGGNIRGGREYKDDEHINLEVLQTEIEEVKQILVVPVPGSVLRVGLRETFGAPNPGWMQYDDEVELDDDGYVVSIGKQPLDPERVYKVATIVDFWRKRDAPSIGQYFEDHPEKLPEPDSGRPVHALLLNFFAMQLWTRIWKELGLNSGDESIEPEAFKALDADGDGVVSKEDLKNKLQQVSGFEHVFEGMDVLVDNMLGEIAKFGPSDQGGLSEEAIQAAAKHWSSRSLASLVSDEEEEVFTVDRISASLGQPLMTISPPTTAMLVLSVIFLNFGCINILVAVMVEHIVSIATETRESFSKVLAKVEKKVFAAMLEELTEYCDDGEGGGELTYKDFSKVIRTPSVLEKMKLLNFCFDEMELLFELMDVDGSGSVSPKEFVAGLKKMKGPALGSDVVRLIGLAQKQYWRALGFNRRLNVLNEKADIIQERLNFLGKHCAEEMVERCNSEVRQENALKEAAQRQLVILEGDEKRRTTYPGLIPAEKKKPLRRAPWEEPDSDDDLPEVELFQESKEEGI</sequence>
<dbReference type="InterPro" id="IPR029052">
    <property type="entry name" value="Metallo-depent_PP-like"/>
</dbReference>
<reference evidence="5" key="1">
    <citation type="submission" date="2022-10" db="EMBL/GenBank/DDBJ databases">
        <authorList>
            <person name="Chen Y."/>
            <person name="Dougan E. K."/>
            <person name="Chan C."/>
            <person name="Rhodes N."/>
            <person name="Thang M."/>
        </authorList>
    </citation>
    <scope>NUCLEOTIDE SEQUENCE</scope>
</reference>
<dbReference type="AlphaFoldDB" id="A0A9P1FL35"/>
<dbReference type="PANTHER" id="PTHR11575">
    <property type="entry name" value="5'-NUCLEOTIDASE-RELATED"/>
    <property type="match status" value="1"/>
</dbReference>
<dbReference type="InterPro" id="IPR006179">
    <property type="entry name" value="5_nucleotidase/apyrase"/>
</dbReference>
<dbReference type="InterPro" id="IPR002048">
    <property type="entry name" value="EF_hand_dom"/>
</dbReference>
<feature type="region of interest" description="Disordered" evidence="3">
    <location>
        <begin position="837"/>
        <end position="877"/>
    </location>
</feature>
<dbReference type="Gene3D" id="3.60.21.10">
    <property type="match status" value="1"/>
</dbReference>
<protein>
    <recommendedName>
        <fullName evidence="4">EF-hand domain-containing protein</fullName>
    </recommendedName>
</protein>
<reference evidence="6 7" key="2">
    <citation type="submission" date="2024-05" db="EMBL/GenBank/DDBJ databases">
        <authorList>
            <person name="Chen Y."/>
            <person name="Shah S."/>
            <person name="Dougan E. K."/>
            <person name="Thang M."/>
            <person name="Chan C."/>
        </authorList>
    </citation>
    <scope>NUCLEOTIDE SEQUENCE [LARGE SCALE GENOMIC DNA]</scope>
</reference>
<dbReference type="PANTHER" id="PTHR11575:SF48">
    <property type="entry name" value="5'-NUCLEOTIDASE"/>
    <property type="match status" value="1"/>
</dbReference>
<dbReference type="GO" id="GO:0016787">
    <property type="term" value="F:hydrolase activity"/>
    <property type="evidence" value="ECO:0007669"/>
    <property type="project" value="InterPro"/>
</dbReference>
<accession>A0A9P1FL35</accession>
<name>A0A9P1FL35_9DINO</name>
<dbReference type="EMBL" id="CAMXCT010000535">
    <property type="protein sequence ID" value="CAI3980088.1"/>
    <property type="molecule type" value="Genomic_DNA"/>
</dbReference>
<evidence type="ECO:0000313" key="7">
    <source>
        <dbReference type="Proteomes" id="UP001152797"/>
    </source>
</evidence>
<dbReference type="Pfam" id="PF00149">
    <property type="entry name" value="Metallophos"/>
    <property type="match status" value="1"/>
</dbReference>
<evidence type="ECO:0000259" key="4">
    <source>
        <dbReference type="PROSITE" id="PS50222"/>
    </source>
</evidence>
<dbReference type="InterPro" id="IPR011992">
    <property type="entry name" value="EF-hand-dom_pair"/>
</dbReference>
<keyword evidence="2" id="KW-0175">Coiled coil</keyword>
<feature type="compositionally biased region" description="Acidic residues" evidence="3">
    <location>
        <begin position="855"/>
        <end position="865"/>
    </location>
</feature>
<evidence type="ECO:0000313" key="5">
    <source>
        <dbReference type="EMBL" id="CAI3980088.1"/>
    </source>
</evidence>
<proteinExistence type="predicted"/>
<dbReference type="GO" id="GO:0009166">
    <property type="term" value="P:nucleotide catabolic process"/>
    <property type="evidence" value="ECO:0007669"/>
    <property type="project" value="InterPro"/>
</dbReference>
<dbReference type="Pfam" id="PF13202">
    <property type="entry name" value="EF-hand_5"/>
    <property type="match status" value="2"/>
</dbReference>
<keyword evidence="1" id="KW-0106">Calcium</keyword>
<feature type="domain" description="EF-hand" evidence="4">
    <location>
        <begin position="516"/>
        <end position="544"/>
    </location>
</feature>
<dbReference type="EMBL" id="CAMXCT030000535">
    <property type="protein sequence ID" value="CAL4767400.1"/>
    <property type="molecule type" value="Genomic_DNA"/>
</dbReference>
<keyword evidence="7" id="KW-1185">Reference proteome</keyword>
<dbReference type="EMBL" id="CAMXCT020000535">
    <property type="protein sequence ID" value="CAL1133463.1"/>
    <property type="molecule type" value="Genomic_DNA"/>
</dbReference>
<dbReference type="OrthoDB" id="10252235at2759"/>
<dbReference type="InterPro" id="IPR018247">
    <property type="entry name" value="EF_Hand_1_Ca_BS"/>
</dbReference>